<comment type="caution">
    <text evidence="2">The sequence shown here is derived from an EMBL/GenBank/DDBJ whole genome shotgun (WGS) entry which is preliminary data.</text>
</comment>
<dbReference type="PANTHER" id="PTHR36456:SF1">
    <property type="entry name" value="UPF0232 PROTEIN SCO3875"/>
    <property type="match status" value="1"/>
</dbReference>
<protein>
    <recommendedName>
        <fullName evidence="4">DUF721 domain-containing protein</fullName>
    </recommendedName>
</protein>
<keyword evidence="3" id="KW-1185">Reference proteome</keyword>
<reference evidence="3" key="1">
    <citation type="journal article" date="2019" name="Int. J. Syst. Evol. Microbiol.">
        <title>The Global Catalogue of Microorganisms (GCM) 10K type strain sequencing project: providing services to taxonomists for standard genome sequencing and annotation.</title>
        <authorList>
            <consortium name="The Broad Institute Genomics Platform"/>
            <consortium name="The Broad Institute Genome Sequencing Center for Infectious Disease"/>
            <person name="Wu L."/>
            <person name="Ma J."/>
        </authorList>
    </citation>
    <scope>NUCLEOTIDE SEQUENCE [LARGE SCALE GENOMIC DNA]</scope>
    <source>
        <strain evidence="3">CGMCC 1.5362</strain>
    </source>
</reference>
<evidence type="ECO:0000256" key="1">
    <source>
        <dbReference type="SAM" id="MobiDB-lite"/>
    </source>
</evidence>
<organism evidence="2 3">
    <name type="scientific">Ornithinimicrobium pekingense</name>
    <dbReference type="NCBI Taxonomy" id="384677"/>
    <lineage>
        <taxon>Bacteria</taxon>
        <taxon>Bacillati</taxon>
        <taxon>Actinomycetota</taxon>
        <taxon>Actinomycetes</taxon>
        <taxon>Micrococcales</taxon>
        <taxon>Ornithinimicrobiaceae</taxon>
        <taxon>Ornithinimicrobium</taxon>
    </lineage>
</organism>
<accession>A0ABQ2FAQ7</accession>
<dbReference type="RefSeq" id="WP_022920044.1">
    <property type="nucleotide sequence ID" value="NZ_BMLB01000004.1"/>
</dbReference>
<name>A0ABQ2FAQ7_9MICO</name>
<sequence length="197" mass="20564">MTDDPTGPRGGADEATEAAGDVPDPDAQPGPEELDPLHAAHDALARARRSARERGLRPGAPAGAGRRRAAGQQPPKDPDKRDPHPLGLEVERLVASRGWDADVQVGSVVGRWADIVGSQVAANVEVVAFEGTVLTVRAVSTAWATQMRLLLSTILARIDQEVGVGVVTEIVVRGPGGPSWRKGPLSSGGRGPRDTYG</sequence>
<dbReference type="EMBL" id="BMLB01000004">
    <property type="protein sequence ID" value="GGK73781.1"/>
    <property type="molecule type" value="Genomic_DNA"/>
</dbReference>
<dbReference type="Pfam" id="PF05258">
    <property type="entry name" value="DciA"/>
    <property type="match status" value="1"/>
</dbReference>
<feature type="compositionally biased region" description="Basic and acidic residues" evidence="1">
    <location>
        <begin position="76"/>
        <end position="85"/>
    </location>
</feature>
<feature type="region of interest" description="Disordered" evidence="1">
    <location>
        <begin position="1"/>
        <end position="85"/>
    </location>
</feature>
<evidence type="ECO:0000313" key="3">
    <source>
        <dbReference type="Proteomes" id="UP000662111"/>
    </source>
</evidence>
<evidence type="ECO:0008006" key="4">
    <source>
        <dbReference type="Google" id="ProtNLM"/>
    </source>
</evidence>
<feature type="region of interest" description="Disordered" evidence="1">
    <location>
        <begin position="178"/>
        <end position="197"/>
    </location>
</feature>
<dbReference type="InterPro" id="IPR007922">
    <property type="entry name" value="DciA-like"/>
</dbReference>
<dbReference type="Proteomes" id="UP000662111">
    <property type="component" value="Unassembled WGS sequence"/>
</dbReference>
<feature type="compositionally biased region" description="Basic and acidic residues" evidence="1">
    <location>
        <begin position="35"/>
        <end position="56"/>
    </location>
</feature>
<evidence type="ECO:0000313" key="2">
    <source>
        <dbReference type="EMBL" id="GGK73781.1"/>
    </source>
</evidence>
<dbReference type="PANTHER" id="PTHR36456">
    <property type="entry name" value="UPF0232 PROTEIN SCO3875"/>
    <property type="match status" value="1"/>
</dbReference>
<gene>
    <name evidence="2" type="ORF">GCM10011509_23050</name>
</gene>
<proteinExistence type="predicted"/>